<protein>
    <recommendedName>
        <fullName evidence="5">RIMS binding protein 2</fullName>
    </recommendedName>
</protein>
<dbReference type="STRING" id="9986.ENSOCUP00000030574"/>
<dbReference type="Ensembl" id="ENSOCUT00000059121.1">
    <property type="protein sequence ID" value="ENSOCUP00000030574.1"/>
    <property type="gene ID" value="ENSOCUG00000034855.1"/>
</dbReference>
<evidence type="ECO:0000256" key="1">
    <source>
        <dbReference type="SAM" id="Coils"/>
    </source>
</evidence>
<organism evidence="3 4">
    <name type="scientific">Oryctolagus cuniculus</name>
    <name type="common">Rabbit</name>
    <dbReference type="NCBI Taxonomy" id="9986"/>
    <lineage>
        <taxon>Eukaryota</taxon>
        <taxon>Metazoa</taxon>
        <taxon>Chordata</taxon>
        <taxon>Craniata</taxon>
        <taxon>Vertebrata</taxon>
        <taxon>Euteleostomi</taxon>
        <taxon>Mammalia</taxon>
        <taxon>Eutheria</taxon>
        <taxon>Euarchontoglires</taxon>
        <taxon>Glires</taxon>
        <taxon>Lagomorpha</taxon>
        <taxon>Leporidae</taxon>
        <taxon>Oryctolagus</taxon>
    </lineage>
</organism>
<keyword evidence="1" id="KW-0175">Coiled coil</keyword>
<proteinExistence type="predicted"/>
<reference evidence="3 4" key="1">
    <citation type="journal article" date="2011" name="Nature">
        <title>A high-resolution map of human evolutionary constraint using 29 mammals.</title>
        <authorList>
            <person name="Lindblad-Toh K."/>
            <person name="Garber M."/>
            <person name="Zuk O."/>
            <person name="Lin M.F."/>
            <person name="Parker B.J."/>
            <person name="Washietl S."/>
            <person name="Kheradpour P."/>
            <person name="Ernst J."/>
            <person name="Jordan G."/>
            <person name="Mauceli E."/>
            <person name="Ward L.D."/>
            <person name="Lowe C.B."/>
            <person name="Holloway A.K."/>
            <person name="Clamp M."/>
            <person name="Gnerre S."/>
            <person name="Alfoldi J."/>
            <person name="Beal K."/>
            <person name="Chang J."/>
            <person name="Clawson H."/>
            <person name="Cuff J."/>
            <person name="Di Palma F."/>
            <person name="Fitzgerald S."/>
            <person name="Flicek P."/>
            <person name="Guttman M."/>
            <person name="Hubisz M.J."/>
            <person name="Jaffe D.B."/>
            <person name="Jungreis I."/>
            <person name="Kent W.J."/>
            <person name="Kostka D."/>
            <person name="Lara M."/>
            <person name="Martins A.L."/>
            <person name="Massingham T."/>
            <person name="Moltke I."/>
            <person name="Raney B.J."/>
            <person name="Rasmussen M.D."/>
            <person name="Robinson J."/>
            <person name="Stark A."/>
            <person name="Vilella A.J."/>
            <person name="Wen J."/>
            <person name="Xie X."/>
            <person name="Zody M.C."/>
            <person name="Baldwin J."/>
            <person name="Bloom T."/>
            <person name="Chin C.W."/>
            <person name="Heiman D."/>
            <person name="Nicol R."/>
            <person name="Nusbaum C."/>
            <person name="Young S."/>
            <person name="Wilkinson J."/>
            <person name="Worley K.C."/>
            <person name="Kovar C.L."/>
            <person name="Muzny D.M."/>
            <person name="Gibbs R.A."/>
            <person name="Cree A."/>
            <person name="Dihn H.H."/>
            <person name="Fowler G."/>
            <person name="Jhangiani S."/>
            <person name="Joshi V."/>
            <person name="Lee S."/>
            <person name="Lewis L.R."/>
            <person name="Nazareth L.V."/>
            <person name="Okwuonu G."/>
            <person name="Santibanez J."/>
            <person name="Warren W.C."/>
            <person name="Mardis E.R."/>
            <person name="Weinstock G.M."/>
            <person name="Wilson R.K."/>
            <person name="Delehaunty K."/>
            <person name="Dooling D."/>
            <person name="Fronik C."/>
            <person name="Fulton L."/>
            <person name="Fulton B."/>
            <person name="Graves T."/>
            <person name="Minx P."/>
            <person name="Sodergren E."/>
            <person name="Birney E."/>
            <person name="Margulies E.H."/>
            <person name="Herrero J."/>
            <person name="Green E.D."/>
            <person name="Haussler D."/>
            <person name="Siepel A."/>
            <person name="Goldman N."/>
            <person name="Pollard K.S."/>
            <person name="Pedersen J.S."/>
            <person name="Lander E.S."/>
            <person name="Kellis M."/>
        </authorList>
    </citation>
    <scope>NUCLEOTIDE SEQUENCE [LARGE SCALE GENOMIC DNA]</scope>
    <source>
        <strain evidence="4">Thorbecke</strain>
    </source>
</reference>
<reference evidence="3" key="3">
    <citation type="submission" date="2025-09" db="UniProtKB">
        <authorList>
            <consortium name="Ensembl"/>
        </authorList>
    </citation>
    <scope>IDENTIFICATION</scope>
    <source>
        <strain evidence="3">Thorbecke</strain>
    </source>
</reference>
<evidence type="ECO:0000313" key="4">
    <source>
        <dbReference type="Proteomes" id="UP000001811"/>
    </source>
</evidence>
<evidence type="ECO:0000256" key="2">
    <source>
        <dbReference type="SAM" id="MobiDB-lite"/>
    </source>
</evidence>
<name>A0A5F9CAP1_RABIT</name>
<evidence type="ECO:0008006" key="5">
    <source>
        <dbReference type="Google" id="ProtNLM"/>
    </source>
</evidence>
<evidence type="ECO:0000313" key="3">
    <source>
        <dbReference type="Ensembl" id="ENSOCUP00000030574.1"/>
    </source>
</evidence>
<accession>A0A5F9CAP1</accession>
<dbReference type="AlphaFoldDB" id="A0A5F9CAP1"/>
<dbReference type="Proteomes" id="UP000001811">
    <property type="component" value="Unplaced"/>
</dbReference>
<dbReference type="GeneTree" id="ENSGT00940000174698"/>
<keyword evidence="4" id="KW-1185">Reference proteome</keyword>
<dbReference type="InParanoid" id="A0A5F9CAP1"/>
<feature type="compositionally biased region" description="Low complexity" evidence="2">
    <location>
        <begin position="54"/>
        <end position="64"/>
    </location>
</feature>
<sequence length="94" mass="9925">MREAADRRQQLELEHEQALAVLSAKQQEIDLLQKVSSGVGGTGTRGGTPPAKPHSPSQASLPQPSLTPPAKPHSVSCTARPSAVSVFWVFLGCL</sequence>
<reference evidence="3" key="2">
    <citation type="submission" date="2025-08" db="UniProtKB">
        <authorList>
            <consortium name="Ensembl"/>
        </authorList>
    </citation>
    <scope>IDENTIFICATION</scope>
    <source>
        <strain evidence="3">Thorbecke</strain>
    </source>
</reference>
<feature type="coiled-coil region" evidence="1">
    <location>
        <begin position="1"/>
        <end position="28"/>
    </location>
</feature>
<dbReference type="Bgee" id="ENSOCUG00000034855">
    <property type="expression patterns" value="Expressed in brain and 14 other cell types or tissues"/>
</dbReference>
<feature type="region of interest" description="Disordered" evidence="2">
    <location>
        <begin position="36"/>
        <end position="74"/>
    </location>
</feature>